<keyword evidence="4" id="KW-1185">Reference proteome</keyword>
<evidence type="ECO:0000313" key="3">
    <source>
        <dbReference type="EMBL" id="MXQ51628.1"/>
    </source>
</evidence>
<keyword evidence="1" id="KW-0808">Transferase</keyword>
<dbReference type="EMBL" id="WUUK01000004">
    <property type="protein sequence ID" value="MXQ51628.1"/>
    <property type="molecule type" value="Genomic_DNA"/>
</dbReference>
<dbReference type="GO" id="GO:0009401">
    <property type="term" value="P:phosphoenolpyruvate-dependent sugar phosphotransferase system"/>
    <property type="evidence" value="ECO:0007669"/>
    <property type="project" value="InterPro"/>
</dbReference>
<protein>
    <submittedName>
        <fullName evidence="3">PTS ascorbate transporter subunit IIB</fullName>
    </submittedName>
</protein>
<evidence type="ECO:0000313" key="4">
    <source>
        <dbReference type="Proteomes" id="UP000436284"/>
    </source>
</evidence>
<dbReference type="CDD" id="cd05563">
    <property type="entry name" value="PTS_IIB_ascorbate"/>
    <property type="match status" value="1"/>
</dbReference>
<dbReference type="GO" id="GO:0008982">
    <property type="term" value="F:protein-N(PI)-phosphohistidine-sugar phosphotransferase activity"/>
    <property type="evidence" value="ECO:0007669"/>
    <property type="project" value="InterPro"/>
</dbReference>
<feature type="domain" description="PTS EIIB type-2" evidence="2">
    <location>
        <begin position="2"/>
        <end position="94"/>
    </location>
</feature>
<dbReference type="RefSeq" id="WP_160656577.1">
    <property type="nucleotide sequence ID" value="NZ_JBHRWU010000001.1"/>
</dbReference>
<dbReference type="Gene3D" id="3.40.50.2300">
    <property type="match status" value="1"/>
</dbReference>
<dbReference type="AlphaFoldDB" id="A0A6N8U057"/>
<accession>A0A6N8U057</accession>
<dbReference type="InterPro" id="IPR003501">
    <property type="entry name" value="PTS_EIIB_2/3"/>
</dbReference>
<sequence>MIKILMVCGAGLGSSFAMEMAVESVVKEIGLDASLDHTDISSASGVQADIVIAANNFEDQVKRYGMNSHLIFLNNLIDKKEIKEKLVPVLEENNYI</sequence>
<dbReference type="PROSITE" id="PS51099">
    <property type="entry name" value="PTS_EIIB_TYPE_2"/>
    <property type="match status" value="1"/>
</dbReference>
<organism evidence="3 4">
    <name type="scientific">Salinicoccus hispanicus</name>
    <dbReference type="NCBI Taxonomy" id="157225"/>
    <lineage>
        <taxon>Bacteria</taxon>
        <taxon>Bacillati</taxon>
        <taxon>Bacillota</taxon>
        <taxon>Bacilli</taxon>
        <taxon>Bacillales</taxon>
        <taxon>Staphylococcaceae</taxon>
        <taxon>Salinicoccus</taxon>
    </lineage>
</organism>
<dbReference type="Proteomes" id="UP000436284">
    <property type="component" value="Unassembled WGS sequence"/>
</dbReference>
<comment type="caution">
    <text evidence="3">The sequence shown here is derived from an EMBL/GenBank/DDBJ whole genome shotgun (WGS) entry which is preliminary data.</text>
</comment>
<evidence type="ECO:0000256" key="1">
    <source>
        <dbReference type="ARBA" id="ARBA00022679"/>
    </source>
</evidence>
<reference evidence="3 4" key="1">
    <citation type="submission" date="2019-12" db="EMBL/GenBank/DDBJ databases">
        <title>Salinicoccus cyprini sp. nov., isolated from gastro-intestinal tract of mirror carp, Cyprinus carpio var. specularis, collected from Gobind Sagar Reservoir, Himachal Pradesh, India.</title>
        <authorList>
            <person name="Talwar C."/>
            <person name="Singh A.K."/>
            <person name="Lal R."/>
            <person name="Negi R.K."/>
        </authorList>
    </citation>
    <scope>NUCLEOTIDE SEQUENCE [LARGE SCALE GENOMIC DNA]</scope>
    <source>
        <strain evidence="3 4">J-82</strain>
    </source>
</reference>
<dbReference type="OrthoDB" id="6603449at2"/>
<evidence type="ECO:0000259" key="2">
    <source>
        <dbReference type="PROSITE" id="PS51099"/>
    </source>
</evidence>
<dbReference type="InterPro" id="IPR036095">
    <property type="entry name" value="PTS_EIIB-like_sf"/>
</dbReference>
<dbReference type="SUPFAM" id="SSF52794">
    <property type="entry name" value="PTS system IIB component-like"/>
    <property type="match status" value="1"/>
</dbReference>
<dbReference type="Pfam" id="PF02302">
    <property type="entry name" value="PTS_IIB"/>
    <property type="match status" value="1"/>
</dbReference>
<proteinExistence type="predicted"/>
<dbReference type="InterPro" id="IPR013011">
    <property type="entry name" value="PTS_EIIB_2"/>
</dbReference>
<name>A0A6N8U057_9STAP</name>
<gene>
    <name evidence="3" type="ORF">GQ671_10175</name>
</gene>